<dbReference type="InterPro" id="IPR039425">
    <property type="entry name" value="RNA_pol_sigma-70-like"/>
</dbReference>
<dbReference type="GO" id="GO:0003677">
    <property type="term" value="F:DNA binding"/>
    <property type="evidence" value="ECO:0007669"/>
    <property type="project" value="InterPro"/>
</dbReference>
<dbReference type="Pfam" id="PF04542">
    <property type="entry name" value="Sigma70_r2"/>
    <property type="match status" value="1"/>
</dbReference>
<evidence type="ECO:0000313" key="8">
    <source>
        <dbReference type="Proteomes" id="UP000662783"/>
    </source>
</evidence>
<protein>
    <submittedName>
        <fullName evidence="7">RNA polymerase sigma factor</fullName>
    </submittedName>
</protein>
<dbReference type="Proteomes" id="UP000662783">
    <property type="component" value="Chromosome"/>
</dbReference>
<name>A0A974WEV8_9BACT</name>
<dbReference type="AlphaFoldDB" id="A0A974WEV8"/>
<dbReference type="PANTHER" id="PTHR43133:SF45">
    <property type="entry name" value="RNA POLYMERASE ECF-TYPE SIGMA FACTOR"/>
    <property type="match status" value="1"/>
</dbReference>
<feature type="domain" description="RNA polymerase sigma factor 70 region 4 type 2" evidence="6">
    <location>
        <begin position="107"/>
        <end position="156"/>
    </location>
</feature>
<dbReference type="Pfam" id="PF08281">
    <property type="entry name" value="Sigma70_r4_2"/>
    <property type="match status" value="1"/>
</dbReference>
<dbReference type="InterPro" id="IPR036388">
    <property type="entry name" value="WH-like_DNA-bd_sf"/>
</dbReference>
<evidence type="ECO:0000259" key="5">
    <source>
        <dbReference type="Pfam" id="PF04542"/>
    </source>
</evidence>
<dbReference type="SUPFAM" id="SSF88659">
    <property type="entry name" value="Sigma3 and sigma4 domains of RNA polymerase sigma factors"/>
    <property type="match status" value="1"/>
</dbReference>
<comment type="similarity">
    <text evidence="1">Belongs to the sigma-70 factor family. ECF subfamily.</text>
</comment>
<dbReference type="Gene3D" id="1.10.1740.10">
    <property type="match status" value="1"/>
</dbReference>
<feature type="domain" description="RNA polymerase sigma-70 region 2" evidence="5">
    <location>
        <begin position="11"/>
        <end position="77"/>
    </location>
</feature>
<dbReference type="EMBL" id="CP070608">
    <property type="protein sequence ID" value="QSE96630.1"/>
    <property type="molecule type" value="Genomic_DNA"/>
</dbReference>
<keyword evidence="4" id="KW-0804">Transcription</keyword>
<evidence type="ECO:0000256" key="2">
    <source>
        <dbReference type="ARBA" id="ARBA00023015"/>
    </source>
</evidence>
<organism evidence="7 8">
    <name type="scientific">Fulvivirga lutea</name>
    <dbReference type="NCBI Taxonomy" id="2810512"/>
    <lineage>
        <taxon>Bacteria</taxon>
        <taxon>Pseudomonadati</taxon>
        <taxon>Bacteroidota</taxon>
        <taxon>Cytophagia</taxon>
        <taxon>Cytophagales</taxon>
        <taxon>Fulvivirgaceae</taxon>
        <taxon>Fulvivirga</taxon>
    </lineage>
</organism>
<dbReference type="SUPFAM" id="SSF88946">
    <property type="entry name" value="Sigma2 domain of RNA polymerase sigma factors"/>
    <property type="match status" value="1"/>
</dbReference>
<evidence type="ECO:0000256" key="3">
    <source>
        <dbReference type="ARBA" id="ARBA00023082"/>
    </source>
</evidence>
<keyword evidence="2" id="KW-0805">Transcription regulation</keyword>
<evidence type="ECO:0000259" key="6">
    <source>
        <dbReference type="Pfam" id="PF08281"/>
    </source>
</evidence>
<evidence type="ECO:0000256" key="1">
    <source>
        <dbReference type="ARBA" id="ARBA00010641"/>
    </source>
</evidence>
<keyword evidence="8" id="KW-1185">Reference proteome</keyword>
<accession>A0A974WEV8</accession>
<dbReference type="InterPro" id="IPR013324">
    <property type="entry name" value="RNA_pol_sigma_r3/r4-like"/>
</dbReference>
<dbReference type="PANTHER" id="PTHR43133">
    <property type="entry name" value="RNA POLYMERASE ECF-TYPE SIGMA FACTO"/>
    <property type="match status" value="1"/>
</dbReference>
<dbReference type="InterPro" id="IPR013325">
    <property type="entry name" value="RNA_pol_sigma_r2"/>
</dbReference>
<dbReference type="RefSeq" id="WP_205721144.1">
    <property type="nucleotide sequence ID" value="NZ_CP070608.1"/>
</dbReference>
<dbReference type="Gene3D" id="1.10.10.10">
    <property type="entry name" value="Winged helix-like DNA-binding domain superfamily/Winged helix DNA-binding domain"/>
    <property type="match status" value="1"/>
</dbReference>
<dbReference type="GO" id="GO:0006352">
    <property type="term" value="P:DNA-templated transcription initiation"/>
    <property type="evidence" value="ECO:0007669"/>
    <property type="project" value="InterPro"/>
</dbReference>
<dbReference type="GO" id="GO:0016987">
    <property type="term" value="F:sigma factor activity"/>
    <property type="evidence" value="ECO:0007669"/>
    <property type="project" value="UniProtKB-KW"/>
</dbReference>
<sequence>MPSNQLFEQLHSEYYSMVHQMCLGFMKGDEDLAADLSQETFINTWRALDKFQGGSSYKTWIYRITVNTCLKYIRDNKSKLHVSLEEERSGLGELPTENATQQDNQGLYAAIGKLGKMDRLIIMMVLDELKYEEIAEVVGINEGNLRVRIHRIKKQLKKLLNHE</sequence>
<dbReference type="NCBIfam" id="TIGR02937">
    <property type="entry name" value="sigma70-ECF"/>
    <property type="match status" value="1"/>
</dbReference>
<dbReference type="KEGG" id="fuv:JR347_13630"/>
<dbReference type="InterPro" id="IPR014284">
    <property type="entry name" value="RNA_pol_sigma-70_dom"/>
</dbReference>
<reference evidence="7" key="1">
    <citation type="submission" date="2021-02" db="EMBL/GenBank/DDBJ databases">
        <title>Fulvivirga sp. S481 isolated from sea water.</title>
        <authorList>
            <person name="Bae S.S."/>
            <person name="Baek K."/>
        </authorList>
    </citation>
    <scope>NUCLEOTIDE SEQUENCE</scope>
    <source>
        <strain evidence="7">S481</strain>
    </source>
</reference>
<evidence type="ECO:0000313" key="7">
    <source>
        <dbReference type="EMBL" id="QSE96630.1"/>
    </source>
</evidence>
<evidence type="ECO:0000256" key="4">
    <source>
        <dbReference type="ARBA" id="ARBA00023163"/>
    </source>
</evidence>
<dbReference type="InterPro" id="IPR007627">
    <property type="entry name" value="RNA_pol_sigma70_r2"/>
</dbReference>
<proteinExistence type="inferred from homology"/>
<keyword evidence="3" id="KW-0731">Sigma factor</keyword>
<dbReference type="InterPro" id="IPR013249">
    <property type="entry name" value="RNA_pol_sigma70_r4_t2"/>
</dbReference>
<gene>
    <name evidence="7" type="ORF">JR347_13630</name>
</gene>